<dbReference type="Pfam" id="PF00677">
    <property type="entry name" value="Lum_binding"/>
    <property type="match status" value="2"/>
</dbReference>
<feature type="repeat" description="Lumazine-binding" evidence="9">
    <location>
        <begin position="100"/>
        <end position="196"/>
    </location>
</feature>
<comment type="function">
    <text evidence="1">Catalyzes the dismutation of two molecules of 6,7-dimethyl-8-ribityllumazine, resulting in the formation of riboflavin and 5-amino-6-(D-ribitylamino)uracil.</text>
</comment>
<dbReference type="Proteomes" id="UP000001021">
    <property type="component" value="Chromosome"/>
</dbReference>
<feature type="repeat" description="Lumazine-binding" evidence="9">
    <location>
        <begin position="1"/>
        <end position="99"/>
    </location>
</feature>
<evidence type="ECO:0000256" key="1">
    <source>
        <dbReference type="ARBA" id="ARBA00002803"/>
    </source>
</evidence>
<dbReference type="AlphaFoldDB" id="A0A0H3M1W5"/>
<dbReference type="PANTHER" id="PTHR21098:SF0">
    <property type="entry name" value="RIBOFLAVIN SYNTHASE"/>
    <property type="match status" value="1"/>
</dbReference>
<dbReference type="GO" id="GO:0004746">
    <property type="term" value="F:riboflavin synthase activity"/>
    <property type="evidence" value="ECO:0007669"/>
    <property type="project" value="UniProtKB-UniRule"/>
</dbReference>
<evidence type="ECO:0000256" key="9">
    <source>
        <dbReference type="PROSITE-ProRule" id="PRU00524"/>
    </source>
</evidence>
<reference evidence="11 12" key="1">
    <citation type="journal article" date="2006" name="J. Bacteriol.">
        <title>Comparative genomic analysis of three strains of Ehrlichia ruminantium reveals an active process of genome size plasticity.</title>
        <authorList>
            <person name="Frutos R."/>
            <person name="Viari A."/>
            <person name="Ferraz C."/>
            <person name="Morgat A."/>
            <person name="Eychenie S."/>
            <person name="Kandassami Y."/>
            <person name="Chantal I."/>
            <person name="Bensaid A."/>
            <person name="Coissac E."/>
            <person name="Vachiery N."/>
            <person name="Demaille J."/>
            <person name="Martinez D."/>
        </authorList>
    </citation>
    <scope>NUCLEOTIDE SEQUENCE [LARGE SCALE GENOMIC DNA]</scope>
    <source>
        <strain evidence="11 12">Welgevonden</strain>
    </source>
</reference>
<dbReference type="InterPro" id="IPR026017">
    <property type="entry name" value="Lumazine-bd_dom"/>
</dbReference>
<dbReference type="NCBIfam" id="NF006767">
    <property type="entry name" value="PRK09289.1"/>
    <property type="match status" value="1"/>
</dbReference>
<organism evidence="11 12">
    <name type="scientific">Ehrlichia ruminantium (strain Welgevonden)</name>
    <dbReference type="NCBI Taxonomy" id="254945"/>
    <lineage>
        <taxon>Bacteria</taxon>
        <taxon>Pseudomonadati</taxon>
        <taxon>Pseudomonadota</taxon>
        <taxon>Alphaproteobacteria</taxon>
        <taxon>Rickettsiales</taxon>
        <taxon>Anaplasmataceae</taxon>
        <taxon>Ehrlichia</taxon>
    </lineage>
</organism>
<dbReference type="InterPro" id="IPR023366">
    <property type="entry name" value="ATP_synth_asu-like_sf"/>
</dbReference>
<dbReference type="PANTHER" id="PTHR21098">
    <property type="entry name" value="RIBOFLAVIN SYNTHASE ALPHA CHAIN"/>
    <property type="match status" value="1"/>
</dbReference>
<protein>
    <recommendedName>
        <fullName evidence="4 8">Riboflavin synthase</fullName>
        <ecNumber evidence="3 8">2.5.1.9</ecNumber>
    </recommendedName>
</protein>
<keyword evidence="12" id="KW-1185">Reference proteome</keyword>
<dbReference type="FunFam" id="2.40.30.20:FF:000004">
    <property type="entry name" value="Riboflavin synthase, alpha subunit"/>
    <property type="match status" value="1"/>
</dbReference>
<dbReference type="GeneID" id="33057795"/>
<dbReference type="eggNOG" id="COG0307">
    <property type="taxonomic scope" value="Bacteria"/>
</dbReference>
<dbReference type="PROSITE" id="PS51177">
    <property type="entry name" value="LUMAZINE_BIND"/>
    <property type="match status" value="2"/>
</dbReference>
<dbReference type="PIRSF" id="PIRSF000498">
    <property type="entry name" value="Riboflavin_syn_A"/>
    <property type="match status" value="1"/>
</dbReference>
<dbReference type="GO" id="GO:0009231">
    <property type="term" value="P:riboflavin biosynthetic process"/>
    <property type="evidence" value="ECO:0007669"/>
    <property type="project" value="UniProtKB-KW"/>
</dbReference>
<feature type="domain" description="Lumazine-binding" evidence="10">
    <location>
        <begin position="1"/>
        <end position="99"/>
    </location>
</feature>
<proteinExistence type="predicted"/>
<evidence type="ECO:0000256" key="7">
    <source>
        <dbReference type="ARBA" id="ARBA00022737"/>
    </source>
</evidence>
<evidence type="ECO:0000259" key="10">
    <source>
        <dbReference type="PROSITE" id="PS51177"/>
    </source>
</evidence>
<dbReference type="Gene3D" id="2.40.30.20">
    <property type="match status" value="2"/>
</dbReference>
<dbReference type="InterPro" id="IPR017938">
    <property type="entry name" value="Riboflavin_synthase-like_b-brl"/>
</dbReference>
<accession>A0A0H3M1W5</accession>
<evidence type="ECO:0000256" key="5">
    <source>
        <dbReference type="ARBA" id="ARBA00022619"/>
    </source>
</evidence>
<dbReference type="CDD" id="cd00402">
    <property type="entry name" value="Riboflavin_synthase_like"/>
    <property type="match status" value="1"/>
</dbReference>
<keyword evidence="6" id="KW-0808">Transferase</keyword>
<dbReference type="NCBIfam" id="TIGR00187">
    <property type="entry name" value="ribE"/>
    <property type="match status" value="1"/>
</dbReference>
<gene>
    <name evidence="11" type="primary">ribE</name>
    <name evidence="11" type="ordered locus">ERWE_CDS_07790</name>
</gene>
<keyword evidence="7" id="KW-0677">Repeat</keyword>
<evidence type="ECO:0000313" key="11">
    <source>
        <dbReference type="EMBL" id="CAI27273.1"/>
    </source>
</evidence>
<dbReference type="RefSeq" id="WP_011155417.1">
    <property type="nucleotide sequence ID" value="NC_005295.2"/>
</dbReference>
<evidence type="ECO:0000256" key="6">
    <source>
        <dbReference type="ARBA" id="ARBA00022679"/>
    </source>
</evidence>
<keyword evidence="5" id="KW-0686">Riboflavin biosynthesis</keyword>
<evidence type="ECO:0000256" key="8">
    <source>
        <dbReference type="NCBIfam" id="TIGR00187"/>
    </source>
</evidence>
<dbReference type="SUPFAM" id="SSF63380">
    <property type="entry name" value="Riboflavin synthase domain-like"/>
    <property type="match status" value="2"/>
</dbReference>
<dbReference type="EC" id="2.5.1.9" evidence="3 8"/>
<evidence type="ECO:0000256" key="3">
    <source>
        <dbReference type="ARBA" id="ARBA00012827"/>
    </source>
</evidence>
<evidence type="ECO:0000256" key="2">
    <source>
        <dbReference type="ARBA" id="ARBA00004887"/>
    </source>
</evidence>
<dbReference type="EMBL" id="CR925678">
    <property type="protein sequence ID" value="CAI27273.1"/>
    <property type="molecule type" value="Genomic_DNA"/>
</dbReference>
<dbReference type="InterPro" id="IPR001783">
    <property type="entry name" value="Lumazine-bd"/>
</dbReference>
<sequence length="202" mass="22668">MFKGIIEDIGTIVHVDHIQERDIRVFIRPYNVNFLSKVQLGSSVACSGICLSVAQLHSEYFSADISQSTLSVTNTIYWKKGTNINLELSLKINDRLDGHFVQGHVDGIGTIISITKINSSHNIVFQTQQPLLKYIVTKGSIAIDGVSLTVNTTSNNTFSVNIIPHTWENTIFQYSKVTDKVNIEVDIIAKHIEKLYQYNTKL</sequence>
<dbReference type="KEGG" id="erw:ERWE_CDS_07790"/>
<dbReference type="KEGG" id="eru:Erum7390"/>
<feature type="domain" description="Lumazine-binding" evidence="10">
    <location>
        <begin position="100"/>
        <end position="196"/>
    </location>
</feature>
<name>A0A0H3M1W5_EHRRW</name>
<evidence type="ECO:0000256" key="4">
    <source>
        <dbReference type="ARBA" id="ARBA00013950"/>
    </source>
</evidence>
<dbReference type="HOGENOM" id="CLU_034388_2_2_5"/>
<comment type="pathway">
    <text evidence="2">Cofactor biosynthesis; riboflavin biosynthesis; riboflavin from 2-hydroxy-3-oxobutyl phosphate and 5-amino-6-(D-ribitylamino)uracil: step 2/2.</text>
</comment>
<evidence type="ECO:0000313" key="12">
    <source>
        <dbReference type="Proteomes" id="UP000001021"/>
    </source>
</evidence>